<dbReference type="GO" id="GO:0004674">
    <property type="term" value="F:protein serine/threonine kinase activity"/>
    <property type="evidence" value="ECO:0007669"/>
    <property type="project" value="UniProtKB-KW"/>
</dbReference>
<dbReference type="RefSeq" id="WP_303678763.1">
    <property type="nucleotide sequence ID" value="NZ_QFOZ01000004.1"/>
</dbReference>
<name>A0A2W5KI18_9ACTN</name>
<evidence type="ECO:0000256" key="6">
    <source>
        <dbReference type="ARBA" id="ARBA00022840"/>
    </source>
</evidence>
<dbReference type="InterPro" id="IPR011009">
    <property type="entry name" value="Kinase-like_dom_sf"/>
</dbReference>
<dbReference type="InterPro" id="IPR000719">
    <property type="entry name" value="Prot_kinase_dom"/>
</dbReference>
<evidence type="ECO:0000313" key="10">
    <source>
        <dbReference type="EMBL" id="PZP89099.1"/>
    </source>
</evidence>
<evidence type="ECO:0000313" key="11">
    <source>
        <dbReference type="Proteomes" id="UP000248606"/>
    </source>
</evidence>
<comment type="caution">
    <text evidence="10">The sequence shown here is derived from an EMBL/GenBank/DDBJ whole genome shotgun (WGS) entry which is preliminary data.</text>
</comment>
<comment type="catalytic activity">
    <reaction evidence="7">
        <text>L-threonyl-[protein] + ATP = O-phospho-L-threonyl-[protein] + ADP + H(+)</text>
        <dbReference type="Rhea" id="RHEA:46608"/>
        <dbReference type="Rhea" id="RHEA-COMP:11060"/>
        <dbReference type="Rhea" id="RHEA-COMP:11605"/>
        <dbReference type="ChEBI" id="CHEBI:15378"/>
        <dbReference type="ChEBI" id="CHEBI:30013"/>
        <dbReference type="ChEBI" id="CHEBI:30616"/>
        <dbReference type="ChEBI" id="CHEBI:61977"/>
        <dbReference type="ChEBI" id="CHEBI:456216"/>
        <dbReference type="EC" id="2.7.11.1"/>
    </reaction>
</comment>
<evidence type="ECO:0000256" key="1">
    <source>
        <dbReference type="ARBA" id="ARBA00012513"/>
    </source>
</evidence>
<dbReference type="InterPro" id="IPR031636">
    <property type="entry name" value="PknG_TPR"/>
</dbReference>
<dbReference type="PANTHER" id="PTHR24363">
    <property type="entry name" value="SERINE/THREONINE PROTEIN KINASE"/>
    <property type="match status" value="1"/>
</dbReference>
<dbReference type="Gene3D" id="1.25.40.10">
    <property type="entry name" value="Tetratricopeptide repeat domain"/>
    <property type="match status" value="2"/>
</dbReference>
<dbReference type="Pfam" id="PF16918">
    <property type="entry name" value="PknG_TPR"/>
    <property type="match status" value="1"/>
</dbReference>
<keyword evidence="2 10" id="KW-0723">Serine/threonine-protein kinase</keyword>
<keyword evidence="4" id="KW-0547">Nucleotide-binding</keyword>
<sequence>MGDPRNSTAADEPHPDSIVSTVGVRKVTVTGNPNDGENPHRIDTEFEVQQRPGRRVADGLVTIPFITPYDPLDALLSEEKVAKVAAQKGVPLPRLKPGDWVSDQYEIQGVIAYGGMGWIYIGRDHNVSDRWVVFKGLLDTNREESLEVAHAEKEILAQVTHPGIVNIYNFVIDHNPAHHSATQPNDADYIVMEYVGGPSLRTVRNSKPGHVLDVTLAIGYILEVLPALDHLHSLGLTYNDLKPDNIMLTEDQVKLIDMGAVTPIGKFGYIYGTPGFQAPEISTSGPSVASDIYTVGRTLAALIMRLPHKHGIYEPGIPSPADEPLMYKHDNLYRLLRRATDPNPKRRFTSATDMSVQLMGVLREILSEREGREYPFLSTQFSPQRNTFGITKEVARTDFLRDGRVHDFLLNPESLAEAVPLPLPDPDDPGIQLVTATSYSTPQERIDKLMVALQDPESPARHSTEVPLAIVRAYIDAGEPSVAKNILTQMHPHILDWRYEWYHGITSLLKHHYRPAYKHFDKVLDSLPGEIGPKLALASTSELIVQEEPDMSLAEKEEWQAIARSYYRTCWRSDHTTVSAGFGLARQLNHLGEVDQAVNTLGELLSNNRHYPTAVLTAVLMMVRRPPSELTEDTLIQAADMLLTLPETEPRIRQVRIVVLEAALRWLRYNKLSYAEHHKKIFNLNFSSNGVRGGLERSLRILARNAPTRLHRYRLVDMANTLRPFTLF</sequence>
<evidence type="ECO:0000256" key="5">
    <source>
        <dbReference type="ARBA" id="ARBA00022777"/>
    </source>
</evidence>
<evidence type="ECO:0000256" key="8">
    <source>
        <dbReference type="ARBA" id="ARBA00048679"/>
    </source>
</evidence>
<keyword evidence="6" id="KW-0067">ATP-binding</keyword>
<evidence type="ECO:0000259" key="9">
    <source>
        <dbReference type="PROSITE" id="PS50011"/>
    </source>
</evidence>
<keyword evidence="5 10" id="KW-0418">Kinase</keyword>
<protein>
    <recommendedName>
        <fullName evidence="1">non-specific serine/threonine protein kinase</fullName>
        <ecNumber evidence="1">2.7.11.1</ecNumber>
    </recommendedName>
</protein>
<organism evidence="10 11">
    <name type="scientific">Lawsonella clevelandensis</name>
    <dbReference type="NCBI Taxonomy" id="1528099"/>
    <lineage>
        <taxon>Bacteria</taxon>
        <taxon>Bacillati</taxon>
        <taxon>Actinomycetota</taxon>
        <taxon>Actinomycetes</taxon>
        <taxon>Mycobacteriales</taxon>
        <taxon>Lawsonellaceae</taxon>
        <taxon>Lawsonella</taxon>
    </lineage>
</organism>
<evidence type="ECO:0000256" key="7">
    <source>
        <dbReference type="ARBA" id="ARBA00047899"/>
    </source>
</evidence>
<dbReference type="EC" id="2.7.11.1" evidence="1"/>
<dbReference type="AlphaFoldDB" id="A0A2W5KI18"/>
<dbReference type="PANTHER" id="PTHR24363:SF0">
    <property type="entry name" value="SERINE_THREONINE KINASE LIKE DOMAIN CONTAINING 1"/>
    <property type="match status" value="1"/>
</dbReference>
<dbReference type="SUPFAM" id="SSF56112">
    <property type="entry name" value="Protein kinase-like (PK-like)"/>
    <property type="match status" value="1"/>
</dbReference>
<dbReference type="InterPro" id="IPR008271">
    <property type="entry name" value="Ser/Thr_kinase_AS"/>
</dbReference>
<dbReference type="EMBL" id="QFOZ01000004">
    <property type="protein sequence ID" value="PZP89099.1"/>
    <property type="molecule type" value="Genomic_DNA"/>
</dbReference>
<keyword evidence="3" id="KW-0808">Transferase</keyword>
<accession>A0A2W5KI18</accession>
<feature type="domain" description="Protein kinase" evidence="9">
    <location>
        <begin position="105"/>
        <end position="377"/>
    </location>
</feature>
<evidence type="ECO:0000256" key="4">
    <source>
        <dbReference type="ARBA" id="ARBA00022741"/>
    </source>
</evidence>
<evidence type="ECO:0000256" key="3">
    <source>
        <dbReference type="ARBA" id="ARBA00022679"/>
    </source>
</evidence>
<dbReference type="Gene3D" id="3.30.200.20">
    <property type="entry name" value="Phosphorylase Kinase, domain 1"/>
    <property type="match status" value="1"/>
</dbReference>
<dbReference type="Gene3D" id="1.10.510.10">
    <property type="entry name" value="Transferase(Phosphotransferase) domain 1"/>
    <property type="match status" value="1"/>
</dbReference>
<comment type="catalytic activity">
    <reaction evidence="8">
        <text>L-seryl-[protein] + ATP = O-phospho-L-seryl-[protein] + ADP + H(+)</text>
        <dbReference type="Rhea" id="RHEA:17989"/>
        <dbReference type="Rhea" id="RHEA-COMP:9863"/>
        <dbReference type="Rhea" id="RHEA-COMP:11604"/>
        <dbReference type="ChEBI" id="CHEBI:15378"/>
        <dbReference type="ChEBI" id="CHEBI:29999"/>
        <dbReference type="ChEBI" id="CHEBI:30616"/>
        <dbReference type="ChEBI" id="CHEBI:83421"/>
        <dbReference type="ChEBI" id="CHEBI:456216"/>
        <dbReference type="EC" id="2.7.11.1"/>
    </reaction>
</comment>
<dbReference type="GO" id="GO:0005524">
    <property type="term" value="F:ATP binding"/>
    <property type="evidence" value="ECO:0007669"/>
    <property type="project" value="UniProtKB-KW"/>
</dbReference>
<dbReference type="SMART" id="SM00220">
    <property type="entry name" value="S_TKc"/>
    <property type="match status" value="1"/>
</dbReference>
<dbReference type="Proteomes" id="UP000248606">
    <property type="component" value="Unassembled WGS sequence"/>
</dbReference>
<dbReference type="PROSITE" id="PS00108">
    <property type="entry name" value="PROTEIN_KINASE_ST"/>
    <property type="match status" value="1"/>
</dbReference>
<reference evidence="10 11" key="1">
    <citation type="submission" date="2017-08" db="EMBL/GenBank/DDBJ databases">
        <title>Infants hospitalized years apart are colonized by the same room-sourced microbial strains.</title>
        <authorList>
            <person name="Brooks B."/>
            <person name="Olm M.R."/>
            <person name="Firek B.A."/>
            <person name="Baker R."/>
            <person name="Thomas B.C."/>
            <person name="Morowitz M.J."/>
            <person name="Banfield J.F."/>
        </authorList>
    </citation>
    <scope>NUCLEOTIDE SEQUENCE [LARGE SCALE GENOMIC DNA]</scope>
    <source>
        <strain evidence="10">S2_006_000_R1_57</strain>
    </source>
</reference>
<dbReference type="CDD" id="cd14014">
    <property type="entry name" value="STKc_PknB_like"/>
    <property type="match status" value="1"/>
</dbReference>
<proteinExistence type="predicted"/>
<gene>
    <name evidence="10" type="ORF">DI579_04195</name>
</gene>
<evidence type="ECO:0000256" key="2">
    <source>
        <dbReference type="ARBA" id="ARBA00022527"/>
    </source>
</evidence>
<dbReference type="FunFam" id="1.10.510.10:FF:000306">
    <property type="entry name" value="Serine/threonine protein kinase"/>
    <property type="match status" value="1"/>
</dbReference>
<dbReference type="InterPro" id="IPR011990">
    <property type="entry name" value="TPR-like_helical_dom_sf"/>
</dbReference>
<dbReference type="PROSITE" id="PS50011">
    <property type="entry name" value="PROTEIN_KINASE_DOM"/>
    <property type="match status" value="1"/>
</dbReference>
<dbReference type="Pfam" id="PF00069">
    <property type="entry name" value="Pkinase"/>
    <property type="match status" value="1"/>
</dbReference>